<reference evidence="2" key="1">
    <citation type="journal article" date="2016" name="Sci. Rep.">
        <title>Molecular characterization of firefly nuptial gifts: a multi-omics approach sheds light on postcopulatory sexual selection.</title>
        <authorList>
            <person name="Al-Wathiqui N."/>
            <person name="Fallon T.R."/>
            <person name="South A."/>
            <person name="Weng J.K."/>
            <person name="Lewis S.M."/>
        </authorList>
    </citation>
    <scope>NUCLEOTIDE SEQUENCE</scope>
</reference>
<evidence type="ECO:0000313" key="2">
    <source>
        <dbReference type="EMBL" id="JAV75867.1"/>
    </source>
</evidence>
<evidence type="ECO:0000256" key="1">
    <source>
        <dbReference type="SAM" id="SignalP"/>
    </source>
</evidence>
<dbReference type="OrthoDB" id="565904at2759"/>
<dbReference type="EMBL" id="VVIM01000011">
    <property type="protein sequence ID" value="KAB0791073.1"/>
    <property type="molecule type" value="Genomic_DNA"/>
</dbReference>
<dbReference type="GO" id="GO:0000302">
    <property type="term" value="P:response to reactive oxygen species"/>
    <property type="evidence" value="ECO:0007669"/>
    <property type="project" value="TreeGrafter"/>
</dbReference>
<dbReference type="SUPFAM" id="SSF50814">
    <property type="entry name" value="Lipocalins"/>
    <property type="match status" value="1"/>
</dbReference>
<reference evidence="3" key="3">
    <citation type="submission" date="2019-08" db="EMBL/GenBank/DDBJ databases">
        <authorList>
            <consortium name="Photinus pyralis genome working group"/>
            <person name="Fallon T.R."/>
            <person name="Sander Lower S.E."/>
            <person name="Weng J.-K."/>
        </authorList>
    </citation>
    <scope>NUCLEOTIDE SEQUENCE</scope>
    <source>
        <strain evidence="3">1611_PpyrPB1</strain>
        <tissue evidence="3">Whole body</tissue>
    </source>
</reference>
<dbReference type="GO" id="GO:0005737">
    <property type="term" value="C:cytoplasm"/>
    <property type="evidence" value="ECO:0007669"/>
    <property type="project" value="TreeGrafter"/>
</dbReference>
<dbReference type="InterPro" id="IPR012674">
    <property type="entry name" value="Calycin"/>
</dbReference>
<proteinExistence type="predicted"/>
<sequence length="242" mass="26535">MRRTLLALISAFVFAWCRGTCPDVDPQAHLDVDKLLGHWFIVQKTGAHHPCLTFNLTANIETGAYRIIETTQTSKIVNALGLQHERHSRGKLTLSDSGAPGVMDLNLPLRLRTFKLTIFATDYDNYLAFVTCKKGFAFTNKPQVTIASRTPSLESHHLEPIYANLLKYSINPYVIETVKQFECAEPGKKGVIVKAASDVVGAVRGAFGSIAGVFSPGKKVSDDLDPEVTGEYEIDVRAGVSQ</sequence>
<reference evidence="3 4" key="2">
    <citation type="journal article" date="2018" name="Elife">
        <title>Firefly genomes illuminate parallel origins of bioluminescence in beetles.</title>
        <authorList>
            <person name="Fallon T.R."/>
            <person name="Lower S.E."/>
            <person name="Chang C.H."/>
            <person name="Bessho-Uehara M."/>
            <person name="Martin G.J."/>
            <person name="Bewick A.J."/>
            <person name="Behringer M."/>
            <person name="Debat H.J."/>
            <person name="Wong I."/>
            <person name="Day J.C."/>
            <person name="Suvorov A."/>
            <person name="Silva C.J."/>
            <person name="Stanger-Hall K.F."/>
            <person name="Hall D.W."/>
            <person name="Schmitz R.J."/>
            <person name="Nelson D.R."/>
            <person name="Lewis S.M."/>
            <person name="Shigenobu S."/>
            <person name="Bybee S.M."/>
            <person name="Larracuente A.M."/>
            <person name="Oba Y."/>
            <person name="Weng J.K."/>
        </authorList>
    </citation>
    <scope>NUCLEOTIDE SEQUENCE [LARGE SCALE GENOMIC DNA]</scope>
    <source>
        <strain evidence="3">1611_PpyrPB1</strain>
        <tissue evidence="3">Whole body</tissue>
    </source>
</reference>
<protein>
    <recommendedName>
        <fullName evidence="5">Lipocalin/cytosolic fatty-acid binding domain-containing protein</fullName>
    </recommendedName>
</protein>
<keyword evidence="1" id="KW-0732">Signal</keyword>
<dbReference type="GO" id="GO:0006629">
    <property type="term" value="P:lipid metabolic process"/>
    <property type="evidence" value="ECO:0007669"/>
    <property type="project" value="TreeGrafter"/>
</dbReference>
<feature type="signal peptide" evidence="1">
    <location>
        <begin position="1"/>
        <end position="19"/>
    </location>
</feature>
<dbReference type="PANTHER" id="PTHR10612">
    <property type="entry name" value="APOLIPOPROTEIN D"/>
    <property type="match status" value="1"/>
</dbReference>
<evidence type="ECO:0000313" key="4">
    <source>
        <dbReference type="Proteomes" id="UP000327044"/>
    </source>
</evidence>
<name>A0A1Y1LXU2_PHOPY</name>
<gene>
    <name evidence="3" type="ORF">PPYR_02873</name>
</gene>
<dbReference type="AlphaFoldDB" id="A0A1Y1LXU2"/>
<evidence type="ECO:0000313" key="3">
    <source>
        <dbReference type="EMBL" id="KAB0791073.1"/>
    </source>
</evidence>
<dbReference type="PANTHER" id="PTHR10612:SF49">
    <property type="entry name" value="APOLIPOPROTEIN D-LIKE PROTEIN"/>
    <property type="match status" value="1"/>
</dbReference>
<dbReference type="EMBL" id="GEZM01049759">
    <property type="protein sequence ID" value="JAV75867.1"/>
    <property type="molecule type" value="Transcribed_RNA"/>
</dbReference>
<dbReference type="Proteomes" id="UP000327044">
    <property type="component" value="Unassembled WGS sequence"/>
</dbReference>
<dbReference type="CDD" id="cd00301">
    <property type="entry name" value="lipocalin_FABP"/>
    <property type="match status" value="1"/>
</dbReference>
<feature type="chain" id="PRO_5036029859" description="Lipocalin/cytosolic fatty-acid binding domain-containing protein" evidence="1">
    <location>
        <begin position="20"/>
        <end position="242"/>
    </location>
</feature>
<keyword evidence="4" id="KW-1185">Reference proteome</keyword>
<evidence type="ECO:0008006" key="5">
    <source>
        <dbReference type="Google" id="ProtNLM"/>
    </source>
</evidence>
<organism evidence="2">
    <name type="scientific">Photinus pyralis</name>
    <name type="common">Common eastern firefly</name>
    <name type="synonym">Lampyris pyralis</name>
    <dbReference type="NCBI Taxonomy" id="7054"/>
    <lineage>
        <taxon>Eukaryota</taxon>
        <taxon>Metazoa</taxon>
        <taxon>Ecdysozoa</taxon>
        <taxon>Arthropoda</taxon>
        <taxon>Hexapoda</taxon>
        <taxon>Insecta</taxon>
        <taxon>Pterygota</taxon>
        <taxon>Neoptera</taxon>
        <taxon>Endopterygota</taxon>
        <taxon>Coleoptera</taxon>
        <taxon>Polyphaga</taxon>
        <taxon>Elateriformia</taxon>
        <taxon>Elateroidea</taxon>
        <taxon>Lampyridae</taxon>
        <taxon>Lampyrinae</taxon>
        <taxon>Photinus</taxon>
    </lineage>
</organism>
<dbReference type="Gene3D" id="2.40.128.20">
    <property type="match status" value="1"/>
</dbReference>
<dbReference type="InParanoid" id="A0A1Y1LXU2"/>
<accession>A0A1Y1LXU2</accession>